<organism evidence="1 2">
    <name type="scientific">Corynespora cassiicola Philippines</name>
    <dbReference type="NCBI Taxonomy" id="1448308"/>
    <lineage>
        <taxon>Eukaryota</taxon>
        <taxon>Fungi</taxon>
        <taxon>Dikarya</taxon>
        <taxon>Ascomycota</taxon>
        <taxon>Pezizomycotina</taxon>
        <taxon>Dothideomycetes</taxon>
        <taxon>Pleosporomycetidae</taxon>
        <taxon>Pleosporales</taxon>
        <taxon>Corynesporascaceae</taxon>
        <taxon>Corynespora</taxon>
    </lineage>
</organism>
<sequence>MLLEADGRRCSGSEDGACGRGQWGGGDFYDGRLSGCCLAAVLCCLVAVWSPSGRLAVWCCRVPVGTTHRQRSQRPATASAQHCIRAQGDRTGADRTRHRHRHGHGVGELMTMTTFPGRRRWAPQRGLARPPIATGQACMQGAIRLSCRSVPKIHFFRGVRARRAASAAAAEQPEAAMVRISSSGATGGAGFSRFPSTLAPPAPCAIIVPAKALARAALTALTAPAARLHRLDRIASPVDAGLLPQPIAPHLLHPREKSPLASLKEPHALPPLS</sequence>
<dbReference type="EMBL" id="KZ678130">
    <property type="protein sequence ID" value="PSN72148.1"/>
    <property type="molecule type" value="Genomic_DNA"/>
</dbReference>
<evidence type="ECO:0000313" key="1">
    <source>
        <dbReference type="EMBL" id="PSN72148.1"/>
    </source>
</evidence>
<keyword evidence="2" id="KW-1185">Reference proteome</keyword>
<accession>A0A2T2P4A2</accession>
<proteinExistence type="predicted"/>
<evidence type="ECO:0000313" key="2">
    <source>
        <dbReference type="Proteomes" id="UP000240883"/>
    </source>
</evidence>
<dbReference type="AlphaFoldDB" id="A0A2T2P4A2"/>
<gene>
    <name evidence="1" type="ORF">BS50DRAFT_243972</name>
</gene>
<dbReference type="Proteomes" id="UP000240883">
    <property type="component" value="Unassembled WGS sequence"/>
</dbReference>
<protein>
    <submittedName>
        <fullName evidence="1">Uncharacterized protein</fullName>
    </submittedName>
</protein>
<reference evidence="1 2" key="1">
    <citation type="journal article" date="2018" name="Front. Microbiol.">
        <title>Genome-Wide Analysis of Corynespora cassiicola Leaf Fall Disease Putative Effectors.</title>
        <authorList>
            <person name="Lopez D."/>
            <person name="Ribeiro S."/>
            <person name="Label P."/>
            <person name="Fumanal B."/>
            <person name="Venisse J.S."/>
            <person name="Kohler A."/>
            <person name="de Oliveira R.R."/>
            <person name="Labutti K."/>
            <person name="Lipzen A."/>
            <person name="Lail K."/>
            <person name="Bauer D."/>
            <person name="Ohm R.A."/>
            <person name="Barry K.W."/>
            <person name="Spatafora J."/>
            <person name="Grigoriev I.V."/>
            <person name="Martin F.M."/>
            <person name="Pujade-Renaud V."/>
        </authorList>
    </citation>
    <scope>NUCLEOTIDE SEQUENCE [LARGE SCALE GENOMIC DNA]</scope>
    <source>
        <strain evidence="1 2">Philippines</strain>
    </source>
</reference>
<name>A0A2T2P4A2_CORCC</name>